<keyword evidence="2" id="KW-1185">Reference proteome</keyword>
<sequence length="265" mass="29223">MPKVNVVVERHTFRKRVQAPHENIQQYFAALHALAANCDFANKVNAMIHDQLLEHLQSDDIRQRLLLKPDLTLQKAIALTIQLEAAAEHAKRMTAAASARGSDKHLANSAQCPAAKLHCKQERTFCASVPFSLSCSVSILPLHTYKRYFSDTELSTPAIRLDTYTQKCIPVLGCLQAQAVLSNASAAATFYIVDKGTALLGMDLISALKLQIKARASVSAELDRLQIKETQDELELSFMCQRVLQECVAVHGNDTEEFSSGHPPS</sequence>
<accession>A0ABR3M1Q1</accession>
<protein>
    <submittedName>
        <fullName evidence="1">Uncharacterized protein</fullName>
    </submittedName>
</protein>
<evidence type="ECO:0000313" key="2">
    <source>
        <dbReference type="Proteomes" id="UP001558613"/>
    </source>
</evidence>
<proteinExistence type="predicted"/>
<dbReference type="Proteomes" id="UP001558613">
    <property type="component" value="Unassembled WGS sequence"/>
</dbReference>
<gene>
    <name evidence="1" type="ORF">QQF64_009610</name>
</gene>
<evidence type="ECO:0000313" key="1">
    <source>
        <dbReference type="EMBL" id="KAL1259033.1"/>
    </source>
</evidence>
<reference evidence="1 2" key="1">
    <citation type="submission" date="2023-09" db="EMBL/GenBank/DDBJ databases">
        <authorList>
            <person name="Wang M."/>
        </authorList>
    </citation>
    <scope>NUCLEOTIDE SEQUENCE [LARGE SCALE GENOMIC DNA]</scope>
    <source>
        <strain evidence="1">GT-2023</strain>
        <tissue evidence="1">Liver</tissue>
    </source>
</reference>
<comment type="caution">
    <text evidence="1">The sequence shown here is derived from an EMBL/GenBank/DDBJ whole genome shotgun (WGS) entry which is preliminary data.</text>
</comment>
<dbReference type="PANTHER" id="PTHR33198">
    <property type="entry name" value="ANK_REP_REGION DOMAIN-CONTAINING PROTEIN-RELATED"/>
    <property type="match status" value="1"/>
</dbReference>
<name>A0ABR3M1Q1_9TELE</name>
<dbReference type="PANTHER" id="PTHR33198:SF20">
    <property type="entry name" value="RETROTRANSPOSON GAG DOMAIN-CONTAINING PROTEIN"/>
    <property type="match status" value="1"/>
</dbReference>
<dbReference type="EMBL" id="JAYMGO010000016">
    <property type="protein sequence ID" value="KAL1259033.1"/>
    <property type="molecule type" value="Genomic_DNA"/>
</dbReference>
<organism evidence="1 2">
    <name type="scientific">Cirrhinus molitorella</name>
    <name type="common">mud carp</name>
    <dbReference type="NCBI Taxonomy" id="172907"/>
    <lineage>
        <taxon>Eukaryota</taxon>
        <taxon>Metazoa</taxon>
        <taxon>Chordata</taxon>
        <taxon>Craniata</taxon>
        <taxon>Vertebrata</taxon>
        <taxon>Euteleostomi</taxon>
        <taxon>Actinopterygii</taxon>
        <taxon>Neopterygii</taxon>
        <taxon>Teleostei</taxon>
        <taxon>Ostariophysi</taxon>
        <taxon>Cypriniformes</taxon>
        <taxon>Cyprinidae</taxon>
        <taxon>Labeoninae</taxon>
        <taxon>Labeonini</taxon>
        <taxon>Cirrhinus</taxon>
    </lineage>
</organism>